<dbReference type="Proteomes" id="UP000078560">
    <property type="component" value="Unassembled WGS sequence"/>
</dbReference>
<evidence type="ECO:0000313" key="5">
    <source>
        <dbReference type="Proteomes" id="UP000078560"/>
    </source>
</evidence>
<dbReference type="InterPro" id="IPR022139">
    <property type="entry name" value="Fam-L/Fam-M-like_plasmodium"/>
</dbReference>
<dbReference type="Pfam" id="PF12420">
    <property type="entry name" value="DUF3671"/>
    <property type="match status" value="1"/>
</dbReference>
<evidence type="ECO:0000313" key="2">
    <source>
        <dbReference type="EMBL" id="SBS82052.1"/>
    </source>
</evidence>
<keyword evidence="1" id="KW-0472">Membrane</keyword>
<protein>
    <submittedName>
        <fullName evidence="2">Uncharacterized protein</fullName>
    </submittedName>
</protein>
<dbReference type="AlphaFoldDB" id="A0A1A8VQV7"/>
<dbReference type="EMBL" id="FLQU01000196">
    <property type="protein sequence ID" value="SBS82052.1"/>
    <property type="molecule type" value="Genomic_DNA"/>
</dbReference>
<dbReference type="EMBL" id="FLQV01002287">
    <property type="protein sequence ID" value="SBT01089.1"/>
    <property type="molecule type" value="Genomic_DNA"/>
</dbReference>
<dbReference type="Proteomes" id="UP000078546">
    <property type="component" value="Unassembled WGS sequence"/>
</dbReference>
<feature type="transmembrane region" description="Helical" evidence="1">
    <location>
        <begin position="156"/>
        <end position="178"/>
    </location>
</feature>
<accession>A0A1A8VQV7</accession>
<reference evidence="4 5" key="2">
    <citation type="submission" date="2016-05" db="EMBL/GenBank/DDBJ databases">
        <authorList>
            <person name="Naeem Raeece"/>
        </authorList>
    </citation>
    <scope>NUCLEOTIDE SEQUENCE [LARGE SCALE GENOMIC DNA]</scope>
</reference>
<sequence length="225" mass="26238">MLLSWICQNYKNVCTYDTSLDKHHLVDISINLLNVKLLGKNNYENYSKNSIYKGQLLNGKKTRILENEEKNIFEKKEKCKSNKEKTNKFKSEFGDTGELVNMKNHKLYRENKCSMFKPFKILDSYFEKRLFRLLRAIFNYGNSIKGEKKISKRAKLVKIGLIFVFSAIVSTFPYILHLGSISPFVSYILCGIGALFLVYIFMKFIICACVDSQNRKLTMSKNIEK</sequence>
<evidence type="ECO:0000256" key="1">
    <source>
        <dbReference type="SAM" id="Phobius"/>
    </source>
</evidence>
<name>A0A1A8VQV7_PLAOA</name>
<organism evidence="2 5">
    <name type="scientific">Plasmodium ovale curtisi</name>
    <dbReference type="NCBI Taxonomy" id="864141"/>
    <lineage>
        <taxon>Eukaryota</taxon>
        <taxon>Sar</taxon>
        <taxon>Alveolata</taxon>
        <taxon>Apicomplexa</taxon>
        <taxon>Aconoidasida</taxon>
        <taxon>Haemosporida</taxon>
        <taxon>Plasmodiidae</taxon>
        <taxon>Plasmodium</taxon>
        <taxon>Plasmodium (Plasmodium)</taxon>
    </lineage>
</organism>
<gene>
    <name evidence="3" type="ORF">POVCU1_064500</name>
    <name evidence="2" type="ORF">POVCU2_0013620</name>
</gene>
<feature type="transmembrane region" description="Helical" evidence="1">
    <location>
        <begin position="184"/>
        <end position="210"/>
    </location>
</feature>
<keyword evidence="1" id="KW-1133">Transmembrane helix</keyword>
<proteinExistence type="predicted"/>
<reference evidence="2" key="1">
    <citation type="submission" date="2016-05" db="EMBL/GenBank/DDBJ databases">
        <authorList>
            <person name="Lavstsen T."/>
            <person name="Jespersen J.S."/>
        </authorList>
    </citation>
    <scope>NUCLEOTIDE SEQUENCE [LARGE SCALE GENOMIC DNA]</scope>
</reference>
<evidence type="ECO:0000313" key="4">
    <source>
        <dbReference type="Proteomes" id="UP000078546"/>
    </source>
</evidence>
<evidence type="ECO:0000313" key="3">
    <source>
        <dbReference type="EMBL" id="SBT01089.1"/>
    </source>
</evidence>
<keyword evidence="1" id="KW-0812">Transmembrane</keyword>